<dbReference type="Proteomes" id="UP000184386">
    <property type="component" value="Unassembled WGS sequence"/>
</dbReference>
<dbReference type="SUPFAM" id="SSF55811">
    <property type="entry name" value="Nudix"/>
    <property type="match status" value="1"/>
</dbReference>
<evidence type="ECO:0000313" key="5">
    <source>
        <dbReference type="Proteomes" id="UP000184386"/>
    </source>
</evidence>
<protein>
    <submittedName>
        <fullName evidence="4">8-oxo-dGTP diphosphatase</fullName>
    </submittedName>
</protein>
<organism evidence="4 5">
    <name type="scientific">Anaerocolumna jejuensis DSM 15929</name>
    <dbReference type="NCBI Taxonomy" id="1121322"/>
    <lineage>
        <taxon>Bacteria</taxon>
        <taxon>Bacillati</taxon>
        <taxon>Bacillota</taxon>
        <taxon>Clostridia</taxon>
        <taxon>Lachnospirales</taxon>
        <taxon>Lachnospiraceae</taxon>
        <taxon>Anaerocolumna</taxon>
    </lineage>
</organism>
<accession>A0A1M6UY15</accession>
<evidence type="ECO:0000259" key="3">
    <source>
        <dbReference type="PROSITE" id="PS51462"/>
    </source>
</evidence>
<dbReference type="PROSITE" id="PS00893">
    <property type="entry name" value="NUDIX_BOX"/>
    <property type="match status" value="1"/>
</dbReference>
<feature type="domain" description="Nudix hydrolase" evidence="3">
    <location>
        <begin position="6"/>
        <end position="131"/>
    </location>
</feature>
<comment type="similarity">
    <text evidence="1">Belongs to the Nudix hydrolase family.</text>
</comment>
<dbReference type="PROSITE" id="PS51462">
    <property type="entry name" value="NUDIX"/>
    <property type="match status" value="1"/>
</dbReference>
<dbReference type="EMBL" id="FRAC01000016">
    <property type="protein sequence ID" value="SHK74142.1"/>
    <property type="molecule type" value="Genomic_DNA"/>
</dbReference>
<dbReference type="Gene3D" id="3.90.79.10">
    <property type="entry name" value="Nucleoside Triphosphate Pyrophosphohydrolase"/>
    <property type="match status" value="1"/>
</dbReference>
<evidence type="ECO:0000313" key="4">
    <source>
        <dbReference type="EMBL" id="SHK74142.1"/>
    </source>
</evidence>
<proteinExistence type="inferred from homology"/>
<dbReference type="InterPro" id="IPR000086">
    <property type="entry name" value="NUDIX_hydrolase_dom"/>
</dbReference>
<keyword evidence="5" id="KW-1185">Reference proteome</keyword>
<keyword evidence="2" id="KW-0378">Hydrolase</keyword>
<dbReference type="Pfam" id="PF00293">
    <property type="entry name" value="NUDIX"/>
    <property type="match status" value="1"/>
</dbReference>
<dbReference type="AlphaFoldDB" id="A0A1M6UY15"/>
<dbReference type="GO" id="GO:0016787">
    <property type="term" value="F:hydrolase activity"/>
    <property type="evidence" value="ECO:0007669"/>
    <property type="project" value="UniProtKB-KW"/>
</dbReference>
<dbReference type="CDD" id="cd18875">
    <property type="entry name" value="NUDIX_Hydrolase"/>
    <property type="match status" value="1"/>
</dbReference>
<name>A0A1M6UY15_9FIRM</name>
<dbReference type="InterPro" id="IPR020084">
    <property type="entry name" value="NUDIX_hydrolase_CS"/>
</dbReference>
<dbReference type="PANTHER" id="PTHR43736:SF1">
    <property type="entry name" value="DIHYDRONEOPTERIN TRIPHOSPHATE DIPHOSPHATASE"/>
    <property type="match status" value="1"/>
</dbReference>
<dbReference type="STRING" id="1121322.SAMN02745136_03236"/>
<sequence>MDRSERAVFTNMCMIYDNNGKVLVQDRKDPEWGGITFPGGHVEKEESFTDAVIREVYEETGLTVFHPQLCGIKQFMQSDGSRYVVLFYKTNKYMGDIVSSEEGDIYWTRLEELKDKKLADGMDRMLQVFLEEDISELYWYKADGLWKNELK</sequence>
<evidence type="ECO:0000256" key="1">
    <source>
        <dbReference type="ARBA" id="ARBA00005582"/>
    </source>
</evidence>
<dbReference type="InterPro" id="IPR015797">
    <property type="entry name" value="NUDIX_hydrolase-like_dom_sf"/>
</dbReference>
<dbReference type="PANTHER" id="PTHR43736">
    <property type="entry name" value="ADP-RIBOSE PYROPHOSPHATASE"/>
    <property type="match status" value="1"/>
</dbReference>
<reference evidence="4 5" key="1">
    <citation type="submission" date="2016-11" db="EMBL/GenBank/DDBJ databases">
        <authorList>
            <person name="Jaros S."/>
            <person name="Januszkiewicz K."/>
            <person name="Wedrychowicz H."/>
        </authorList>
    </citation>
    <scope>NUCLEOTIDE SEQUENCE [LARGE SCALE GENOMIC DNA]</scope>
    <source>
        <strain evidence="4 5">DSM 15929</strain>
    </source>
</reference>
<evidence type="ECO:0000256" key="2">
    <source>
        <dbReference type="ARBA" id="ARBA00022801"/>
    </source>
</evidence>
<dbReference type="OrthoDB" id="9788922at2"/>
<gene>
    <name evidence="4" type="ORF">SAMN02745136_03236</name>
</gene>
<dbReference type="RefSeq" id="WP_073277784.1">
    <property type="nucleotide sequence ID" value="NZ_FRAC01000016.1"/>
</dbReference>